<dbReference type="Pfam" id="PF07534">
    <property type="entry name" value="TLD"/>
    <property type="match status" value="1"/>
</dbReference>
<evidence type="ECO:0000256" key="2">
    <source>
        <dbReference type="ARBA" id="ARBA00023242"/>
    </source>
</evidence>
<comment type="caution">
    <text evidence="7">The sequence shown here is derived from an EMBL/GenBank/DDBJ whole genome shotgun (WGS) entry which is preliminary data.</text>
</comment>
<dbReference type="PANTHER" id="PTHR23354">
    <property type="entry name" value="NUCLEOLAR PROTEIN 7/ESTROGEN RECEPTOR COACTIVATOR-RELATED"/>
    <property type="match status" value="1"/>
</dbReference>
<dbReference type="PANTHER" id="PTHR23354:SF74">
    <property type="entry name" value="TLD-DOMAIN CONTAINING NUCLEOLAR PROTEIN"/>
    <property type="match status" value="1"/>
</dbReference>
<reference evidence="7 8" key="1">
    <citation type="journal article" date="2024" name="G3 (Bethesda)">
        <title>Genome assembly of Hibiscus sabdariffa L. provides insights into metabolisms of medicinal natural products.</title>
        <authorList>
            <person name="Kim T."/>
        </authorList>
    </citation>
    <scope>NUCLEOTIDE SEQUENCE [LARGE SCALE GENOMIC DNA]</scope>
    <source>
        <strain evidence="7">TK-2024</strain>
        <tissue evidence="7">Old leaves</tissue>
    </source>
</reference>
<feature type="region of interest" description="Disordered" evidence="4">
    <location>
        <begin position="1"/>
        <end position="38"/>
    </location>
</feature>
<proteinExistence type="predicted"/>
<feature type="region of interest" description="Disordered" evidence="4">
    <location>
        <begin position="716"/>
        <end position="742"/>
    </location>
</feature>
<dbReference type="SMART" id="SM00584">
    <property type="entry name" value="TLDc"/>
    <property type="match status" value="1"/>
</dbReference>
<evidence type="ECO:0000313" key="7">
    <source>
        <dbReference type="EMBL" id="KAK9003299.1"/>
    </source>
</evidence>
<accession>A0ABR2QRK5</accession>
<feature type="domain" description="CCT" evidence="5">
    <location>
        <begin position="678"/>
        <end position="720"/>
    </location>
</feature>
<evidence type="ECO:0000259" key="5">
    <source>
        <dbReference type="PROSITE" id="PS51017"/>
    </source>
</evidence>
<dbReference type="PROSITE" id="PS51017">
    <property type="entry name" value="CCT"/>
    <property type="match status" value="1"/>
</dbReference>
<keyword evidence="8" id="KW-1185">Reference proteome</keyword>
<name>A0ABR2QRK5_9ROSI</name>
<protein>
    <recommendedName>
        <fullName evidence="9">CCT domain-containing protein</fullName>
    </recommendedName>
</protein>
<evidence type="ECO:0000256" key="3">
    <source>
        <dbReference type="PROSITE-ProRule" id="PRU00357"/>
    </source>
</evidence>
<feature type="region of interest" description="Disordered" evidence="4">
    <location>
        <begin position="56"/>
        <end position="77"/>
    </location>
</feature>
<feature type="domain" description="TLDc" evidence="6">
    <location>
        <begin position="206"/>
        <end position="369"/>
    </location>
</feature>
<dbReference type="InterPro" id="IPR010402">
    <property type="entry name" value="CCT_domain"/>
</dbReference>
<comment type="subcellular location">
    <subcellularLocation>
        <location evidence="1 3">Nucleus</location>
    </subcellularLocation>
</comment>
<evidence type="ECO:0000256" key="1">
    <source>
        <dbReference type="ARBA" id="ARBA00004123"/>
    </source>
</evidence>
<dbReference type="Pfam" id="PF06203">
    <property type="entry name" value="CCT"/>
    <property type="match status" value="1"/>
</dbReference>
<feature type="compositionally biased region" description="Basic and acidic residues" evidence="4">
    <location>
        <begin position="139"/>
        <end position="155"/>
    </location>
</feature>
<dbReference type="PROSITE" id="PS51886">
    <property type="entry name" value="TLDC"/>
    <property type="match status" value="1"/>
</dbReference>
<evidence type="ECO:0008006" key="9">
    <source>
        <dbReference type="Google" id="ProtNLM"/>
    </source>
</evidence>
<dbReference type="InterPro" id="IPR006571">
    <property type="entry name" value="TLDc_dom"/>
</dbReference>
<evidence type="ECO:0000256" key="4">
    <source>
        <dbReference type="SAM" id="MobiDB-lite"/>
    </source>
</evidence>
<evidence type="ECO:0000259" key="6">
    <source>
        <dbReference type="PROSITE" id="PS51886"/>
    </source>
</evidence>
<keyword evidence="2 3" id="KW-0539">Nucleus</keyword>
<evidence type="ECO:0000313" key="8">
    <source>
        <dbReference type="Proteomes" id="UP001396334"/>
    </source>
</evidence>
<dbReference type="EMBL" id="JBBPBN010000034">
    <property type="protein sequence ID" value="KAK9003299.1"/>
    <property type="molecule type" value="Genomic_DNA"/>
</dbReference>
<sequence>MSTLKDKVAGSLSRLFADSPSRSSPPSPSSSPDLSRARWYSKGSKSLSSIVSYITPSVSNGESELNDTGTNLKPVQSQPVRWKNYELEMQHGVPNCGKVWTGSDDKQMVVKLKPSRTNFETQHETPNSDEEYTTPCTSRESKKASEDKKKTRTHDDDKQMVVKFSPCGENKDCVFESIGADSEEYQEAREEQSPMKSPLQLSDESVFVKYDLYEFLMCSLPNIVKGCQWMLLYSTLKHGISLCTLIRKSAELPGPCLLITGDKQGTVFGAMLECPLKPTPKRKYQGTNQTFVFTTKYGEPRLFRPTGANRYYYICMNDMLALGGGGSFALSFDGDLLSGTSGPCETFGNQCLAGNENFELKNIEDDILSPNSGPVFYFSDADLFSDIGLQSSEVTSAKCGFGESINYGDKLIMPSSGAPTATATATTTSTTVTTVAFDNDTNNNNNNNNNDNNLSIIFDSPEDIDNDISASIDFSQCQSPSNYSVPPPFLTQQDHQFDLNLLQPQIQMPGEVITAVDGLSQYGGDQHHLVAAPPLMGPPPPSLASVFDDNCLSSFPSYVPLNPSSPSCSFIGGPSMAAFMPMTAALPADNSGIFAAGNILTAPHELLPQDLEFQGDNAGIFCTDSMQRMFKPGDLQKLSCDSQQLVGAAMSSTPLASEISSLEDSTFHKVGKLSVEQRREKIHRYLKKRNERNFTKKIKYACRKTLADSRPRVRGRFAKNDDFGETQRQASSNHEEDDDDDQVAVKEEEEMVNSSDIFAQINGVNSFKCNYSIQSWI</sequence>
<gene>
    <name evidence="7" type="ORF">V6N11_060863</name>
</gene>
<organism evidence="7 8">
    <name type="scientific">Hibiscus sabdariffa</name>
    <name type="common">roselle</name>
    <dbReference type="NCBI Taxonomy" id="183260"/>
    <lineage>
        <taxon>Eukaryota</taxon>
        <taxon>Viridiplantae</taxon>
        <taxon>Streptophyta</taxon>
        <taxon>Embryophyta</taxon>
        <taxon>Tracheophyta</taxon>
        <taxon>Spermatophyta</taxon>
        <taxon>Magnoliopsida</taxon>
        <taxon>eudicotyledons</taxon>
        <taxon>Gunneridae</taxon>
        <taxon>Pentapetalae</taxon>
        <taxon>rosids</taxon>
        <taxon>malvids</taxon>
        <taxon>Malvales</taxon>
        <taxon>Malvaceae</taxon>
        <taxon>Malvoideae</taxon>
        <taxon>Hibiscus</taxon>
    </lineage>
</organism>
<dbReference type="Proteomes" id="UP001396334">
    <property type="component" value="Unassembled WGS sequence"/>
</dbReference>
<feature type="region of interest" description="Disordered" evidence="4">
    <location>
        <begin position="116"/>
        <end position="155"/>
    </location>
</feature>